<dbReference type="InterPro" id="IPR036388">
    <property type="entry name" value="WH-like_DNA-bd_sf"/>
</dbReference>
<dbReference type="InterPro" id="IPR036390">
    <property type="entry name" value="WH_DNA-bd_sf"/>
</dbReference>
<dbReference type="EMBL" id="PYGD01000002">
    <property type="protein sequence ID" value="PSK93212.1"/>
    <property type="molecule type" value="Genomic_DNA"/>
</dbReference>
<dbReference type="GO" id="GO:0006950">
    <property type="term" value="P:response to stress"/>
    <property type="evidence" value="ECO:0007669"/>
    <property type="project" value="TreeGrafter"/>
</dbReference>
<dbReference type="InterPro" id="IPR039422">
    <property type="entry name" value="MarR/SlyA-like"/>
</dbReference>
<gene>
    <name evidence="2" type="ORF">B0I18_102182</name>
</gene>
<keyword evidence="2" id="KW-0238">DNA-binding</keyword>
<dbReference type="PROSITE" id="PS50995">
    <property type="entry name" value="HTH_MARR_2"/>
    <property type="match status" value="1"/>
</dbReference>
<name>A0A2P8D7M8_9BACT</name>
<evidence type="ECO:0000259" key="1">
    <source>
        <dbReference type="PROSITE" id="PS50995"/>
    </source>
</evidence>
<dbReference type="Proteomes" id="UP000240572">
    <property type="component" value="Unassembled WGS sequence"/>
</dbReference>
<dbReference type="SUPFAM" id="SSF46785">
    <property type="entry name" value="Winged helix' DNA-binding domain"/>
    <property type="match status" value="1"/>
</dbReference>
<dbReference type="RefSeq" id="WP_245882075.1">
    <property type="nucleotide sequence ID" value="NZ_PYGD01000002.1"/>
</dbReference>
<proteinExistence type="predicted"/>
<sequence>MSTVNSSLQLLMNLSRAQAIIARRLDSLSAHGLGFNDLVLLYLVGQAPGGKIKRIDLADKTGLTASGITRLLLPLEKTGLVARKANARDARVSLVTLTAAGRRVLKEALHTANAVALDLLPKEQLKTNASLPGILKLLGANITV</sequence>
<dbReference type="GO" id="GO:0003700">
    <property type="term" value="F:DNA-binding transcription factor activity"/>
    <property type="evidence" value="ECO:0007669"/>
    <property type="project" value="InterPro"/>
</dbReference>
<comment type="caution">
    <text evidence="2">The sequence shown here is derived from an EMBL/GenBank/DDBJ whole genome shotgun (WGS) entry which is preliminary data.</text>
</comment>
<dbReference type="GO" id="GO:0003677">
    <property type="term" value="F:DNA binding"/>
    <property type="evidence" value="ECO:0007669"/>
    <property type="project" value="UniProtKB-KW"/>
</dbReference>
<dbReference type="Gene3D" id="1.10.10.10">
    <property type="entry name" value="Winged helix-like DNA-binding domain superfamily/Winged helix DNA-binding domain"/>
    <property type="match status" value="1"/>
</dbReference>
<reference evidence="2 3" key="1">
    <citation type="submission" date="2018-03" db="EMBL/GenBank/DDBJ databases">
        <title>Genomic Encyclopedia of Type Strains, Phase III (KMG-III): the genomes of soil and plant-associated and newly described type strains.</title>
        <authorList>
            <person name="Whitman W."/>
        </authorList>
    </citation>
    <scope>NUCLEOTIDE SEQUENCE [LARGE SCALE GENOMIC DNA]</scope>
    <source>
        <strain evidence="2 3">CGMCC 1.12700</strain>
    </source>
</reference>
<dbReference type="AlphaFoldDB" id="A0A2P8D7M8"/>
<dbReference type="PANTHER" id="PTHR33164">
    <property type="entry name" value="TRANSCRIPTIONAL REGULATOR, MARR FAMILY"/>
    <property type="match status" value="1"/>
</dbReference>
<organism evidence="2 3">
    <name type="scientific">Taibaiella chishuiensis</name>
    <dbReference type="NCBI Taxonomy" id="1434707"/>
    <lineage>
        <taxon>Bacteria</taxon>
        <taxon>Pseudomonadati</taxon>
        <taxon>Bacteroidota</taxon>
        <taxon>Chitinophagia</taxon>
        <taxon>Chitinophagales</taxon>
        <taxon>Chitinophagaceae</taxon>
        <taxon>Taibaiella</taxon>
    </lineage>
</organism>
<keyword evidence="3" id="KW-1185">Reference proteome</keyword>
<dbReference type="PANTHER" id="PTHR33164:SF99">
    <property type="entry name" value="MARR FAMILY REGULATORY PROTEIN"/>
    <property type="match status" value="1"/>
</dbReference>
<dbReference type="Pfam" id="PF12802">
    <property type="entry name" value="MarR_2"/>
    <property type="match status" value="1"/>
</dbReference>
<protein>
    <submittedName>
        <fullName evidence="2">DNA-binding MarR family transcriptional regulator</fullName>
    </submittedName>
</protein>
<dbReference type="PRINTS" id="PR00598">
    <property type="entry name" value="HTHMARR"/>
</dbReference>
<dbReference type="SMART" id="SM00347">
    <property type="entry name" value="HTH_MARR"/>
    <property type="match status" value="1"/>
</dbReference>
<feature type="domain" description="HTH marR-type" evidence="1">
    <location>
        <begin position="4"/>
        <end position="140"/>
    </location>
</feature>
<evidence type="ECO:0000313" key="3">
    <source>
        <dbReference type="Proteomes" id="UP000240572"/>
    </source>
</evidence>
<accession>A0A2P8D7M8</accession>
<dbReference type="InterPro" id="IPR000835">
    <property type="entry name" value="HTH_MarR-typ"/>
</dbReference>
<evidence type="ECO:0000313" key="2">
    <source>
        <dbReference type="EMBL" id="PSK93212.1"/>
    </source>
</evidence>